<protein>
    <recommendedName>
        <fullName evidence="2">Sn-glycerol-3-phosphate transporter</fullName>
    </recommendedName>
</protein>
<accession>A0A455WC22</accession>
<evidence type="ECO:0000313" key="1">
    <source>
        <dbReference type="EMBL" id="BBJ03402.1"/>
    </source>
</evidence>
<reference evidence="1" key="1">
    <citation type="submission" date="2019-03" db="EMBL/GenBank/DDBJ databases">
        <title>Whole genome analysis of nitrate-reducing bacteria Marinobacter hydrocarbonoclasticus YB03.</title>
        <authorList>
            <person name="Azam A.H."/>
            <person name="Yuk S.R."/>
            <person name="Kamarisima K."/>
            <person name="Miyanaga K."/>
            <person name="Tanji Y."/>
        </authorList>
    </citation>
    <scope>NUCLEOTIDE SEQUENCE</scope>
    <source>
        <strain evidence="1">YB03</strain>
    </source>
</reference>
<dbReference type="AlphaFoldDB" id="A0A455WC22"/>
<gene>
    <name evidence="1" type="ORF">YBY_12500</name>
</gene>
<evidence type="ECO:0008006" key="2">
    <source>
        <dbReference type="Google" id="ProtNLM"/>
    </source>
</evidence>
<sequence>MNFGTRVVTIQPAEVRGYSVTRLLIFLIVVLAANTAHANESRWLLQTSVFTTHHNPKPEHNNDQKLVSLEYAREDDWVVGGASFLNSFSQRSAYVFTGRYFDFGPGPVFAKVTGGLMHGYRGEYRDKIPLNHLGVAPAIIPAVGVRGQHVSSELSFLGAAAVMITTGLQF</sequence>
<proteinExistence type="predicted"/>
<organism evidence="1">
    <name type="scientific">Marinobacter nauticus</name>
    <name type="common">Marinobacter hydrocarbonoclasticus</name>
    <name type="synonym">Marinobacter aquaeolei</name>
    <dbReference type="NCBI Taxonomy" id="2743"/>
    <lineage>
        <taxon>Bacteria</taxon>
        <taxon>Pseudomonadati</taxon>
        <taxon>Pseudomonadota</taxon>
        <taxon>Gammaproteobacteria</taxon>
        <taxon>Pseudomonadales</taxon>
        <taxon>Marinobacteraceae</taxon>
        <taxon>Marinobacter</taxon>
    </lineage>
</organism>
<name>A0A455WC22_MARNT</name>
<dbReference type="EMBL" id="AP019537">
    <property type="protein sequence ID" value="BBJ03402.1"/>
    <property type="molecule type" value="Genomic_DNA"/>
</dbReference>